<evidence type="ECO:0000313" key="1">
    <source>
        <dbReference type="EMBL" id="JAR99028.1"/>
    </source>
</evidence>
<proteinExistence type="predicted"/>
<accession>A0A161MMK8</accession>
<dbReference type="EMBL" id="GEMB01004241">
    <property type="protein sequence ID" value="JAR99028.1"/>
    <property type="molecule type" value="Transcribed_RNA"/>
</dbReference>
<dbReference type="Pfam" id="PF14924">
    <property type="entry name" value="MAP10_N"/>
    <property type="match status" value="1"/>
</dbReference>
<name>A0A161MMK8_TRIIF</name>
<dbReference type="AlphaFoldDB" id="A0A161MMK8"/>
<sequence length="143" mass="16206">MSSLDNIERLFLLEILVDNVYISRSELALNPRILSSLKQTVVRFQFLNYPPLEICEEDFAPSKGKYDEEEISFKSGKSCLFALRGQRPAALSPPFNMDVIVCRLFENNKSCTIGRTCIKLGECFATIITCCIVCPTSPTYENY</sequence>
<protein>
    <submittedName>
        <fullName evidence="1">Uncharacterized protein</fullName>
    </submittedName>
</protein>
<reference evidence="1" key="1">
    <citation type="submission" date="2016-04" db="EMBL/GenBank/DDBJ databases">
        <authorList>
            <person name="Calderon-Fernandez G.M.Sr."/>
        </authorList>
    </citation>
    <scope>NUCLEOTIDE SEQUENCE</scope>
    <source>
        <strain evidence="1">Int1</strain>
        <tissue evidence="1">Integument</tissue>
    </source>
</reference>
<organism evidence="1">
    <name type="scientific">Triatoma infestans</name>
    <name type="common">Assassin bug</name>
    <dbReference type="NCBI Taxonomy" id="30076"/>
    <lineage>
        <taxon>Eukaryota</taxon>
        <taxon>Metazoa</taxon>
        <taxon>Ecdysozoa</taxon>
        <taxon>Arthropoda</taxon>
        <taxon>Hexapoda</taxon>
        <taxon>Insecta</taxon>
        <taxon>Pterygota</taxon>
        <taxon>Neoptera</taxon>
        <taxon>Paraneoptera</taxon>
        <taxon>Hemiptera</taxon>
        <taxon>Heteroptera</taxon>
        <taxon>Panheteroptera</taxon>
        <taxon>Cimicomorpha</taxon>
        <taxon>Reduviidae</taxon>
        <taxon>Triatominae</taxon>
        <taxon>Triatoma</taxon>
    </lineage>
</organism>
<reference evidence="1" key="2">
    <citation type="journal article" date="2017" name="J. Med. Entomol.">
        <title>Transcriptome Analysis of the Triatoma infestans (Hemiptera: Reduviidae) Integument.</title>
        <authorList>
            <person name="Calderon-Fernandez G.M."/>
            <person name="Moriconi D.E."/>
            <person name="Dulbecco A.B."/>
            <person name="Juarez M.P."/>
        </authorList>
    </citation>
    <scope>NUCLEOTIDE SEQUENCE</scope>
    <source>
        <strain evidence="1">Int1</strain>
        <tissue evidence="1">Integument</tissue>
    </source>
</reference>